<evidence type="ECO:0000313" key="4">
    <source>
        <dbReference type="EMBL" id="OTN66268.1"/>
    </source>
</evidence>
<evidence type="ECO:0000259" key="3">
    <source>
        <dbReference type="Pfam" id="PF12948"/>
    </source>
</evidence>
<feature type="compositionally biased region" description="Low complexity" evidence="1">
    <location>
        <begin position="224"/>
        <end position="236"/>
    </location>
</feature>
<evidence type="ECO:0000313" key="5">
    <source>
        <dbReference type="Proteomes" id="UP000195012"/>
    </source>
</evidence>
<gene>
    <name evidence="4" type="ORF">PKNOH_S09532800</name>
</gene>
<feature type="region of interest" description="Disordered" evidence="1">
    <location>
        <begin position="253"/>
        <end position="293"/>
    </location>
</feature>
<evidence type="ECO:0000256" key="2">
    <source>
        <dbReference type="SAM" id="SignalP"/>
    </source>
</evidence>
<reference evidence="4 5" key="1">
    <citation type="submission" date="2017-05" db="EMBL/GenBank/DDBJ databases">
        <title>PacBio assembly of a Plasmodium knowlesi genome sequence with Hi-C correction and manual annotation of the SICAvar gene family.</title>
        <authorList>
            <person name="Lapp S.A."/>
            <person name="Geraldo J.A."/>
            <person name="Chien J.-T."/>
            <person name="Ay F."/>
            <person name="Pakala S.B."/>
            <person name="Batugedara G."/>
            <person name="Humphrey J.C."/>
            <person name="Debarry J.D."/>
            <person name="Le Roch K.G."/>
            <person name="Galinski M.R."/>
            <person name="Kissinger J.C."/>
        </authorList>
    </citation>
    <scope>NUCLEOTIDE SEQUENCE [LARGE SCALE GENOMIC DNA]</scope>
    <source>
        <strain evidence="5">Malayan Strain Pk1 (A+)</strain>
    </source>
</reference>
<proteinExistence type="predicted"/>
<feature type="compositionally biased region" description="Polar residues" evidence="1">
    <location>
        <begin position="213"/>
        <end position="223"/>
    </location>
</feature>
<feature type="compositionally biased region" description="Acidic residues" evidence="1">
    <location>
        <begin position="129"/>
        <end position="143"/>
    </location>
</feature>
<feature type="region of interest" description="Disordered" evidence="1">
    <location>
        <begin position="129"/>
        <end position="241"/>
    </location>
</feature>
<organism evidence="4 5">
    <name type="scientific">Plasmodium knowlesi</name>
    <dbReference type="NCBI Taxonomy" id="5850"/>
    <lineage>
        <taxon>Eukaryota</taxon>
        <taxon>Sar</taxon>
        <taxon>Alveolata</taxon>
        <taxon>Apicomplexa</taxon>
        <taxon>Aconoidasida</taxon>
        <taxon>Haemosporida</taxon>
        <taxon>Plasmodiidae</taxon>
        <taxon>Plasmodium</taxon>
        <taxon>Plasmodium (Plasmodium)</taxon>
    </lineage>
</organism>
<comment type="caution">
    <text evidence="4">The sequence shown here is derived from an EMBL/GenBank/DDBJ whole genome shotgun (WGS) entry which is preliminary data.</text>
</comment>
<feature type="region of interest" description="Disordered" evidence="1">
    <location>
        <begin position="60"/>
        <end position="109"/>
    </location>
</feature>
<feature type="compositionally biased region" description="Low complexity" evidence="1">
    <location>
        <begin position="169"/>
        <end position="189"/>
    </location>
</feature>
<dbReference type="VEuPathDB" id="PlasmoDB:PKNOH_S09532800"/>
<keyword evidence="2" id="KW-0732">Signal</keyword>
<feature type="compositionally biased region" description="Acidic residues" evidence="1">
    <location>
        <begin position="70"/>
        <end position="80"/>
    </location>
</feature>
<dbReference type="Pfam" id="PF12948">
    <property type="entry name" value="MSP7_C"/>
    <property type="match status" value="1"/>
</dbReference>
<evidence type="ECO:0000256" key="1">
    <source>
        <dbReference type="SAM" id="MobiDB-lite"/>
    </source>
</evidence>
<dbReference type="InterPro" id="IPR024781">
    <property type="entry name" value="MSP_C"/>
</dbReference>
<dbReference type="OMA" id="HPTWGAD"/>
<feature type="signal peptide" evidence="2">
    <location>
        <begin position="1"/>
        <end position="25"/>
    </location>
</feature>
<feature type="compositionally biased region" description="Polar residues" evidence="1">
    <location>
        <begin position="195"/>
        <end position="204"/>
    </location>
</feature>
<dbReference type="VEuPathDB" id="PlasmoDB:PKNH_1266100"/>
<name>A0A1Y3DSX3_PLAKN</name>
<feature type="domain" description="Merozoite surface protein C-terminal" evidence="3">
    <location>
        <begin position="297"/>
        <end position="411"/>
    </location>
</feature>
<feature type="compositionally biased region" description="Polar residues" evidence="1">
    <location>
        <begin position="268"/>
        <end position="293"/>
    </location>
</feature>
<dbReference type="EMBL" id="NETL01000023">
    <property type="protein sequence ID" value="OTN66268.1"/>
    <property type="molecule type" value="Genomic_DNA"/>
</dbReference>
<dbReference type="AlphaFoldDB" id="A0A1Y3DSX3"/>
<dbReference type="OrthoDB" id="387605at2759"/>
<sequence length="416" mass="45820">MKKMVNLFSSSFICLVVLAQHPTWGADIPDEVTNIYNDEHNLLNSLKNKLHNLNEIMQESVSENSHEVDELGEQEEENIEVEEHQHGNTLEDPTEANEGSENSPQEDIHIDNEADFIGQWIKFMANEEEVDDNDNGEKDSEEDAKEKQDVDTPTGLEENDAPILAADEPAQPSSASNASAQTAQNAQASEDSQSDKNTQGNGVQVSVAPAGNSVEQGKQTLLPTESESSVSSVTSSAQNPDVQLPVQQQQSGEVINGGQNDAPAGVQANPTDVQLPTVGVQNTTTGEHSTNSNDAKINYLDELYDEIITTPDIKKKMQNSSYKTKYKLSLNPAEYQIVKKLFELGFGNENESSAGTSLVEVFKKVLDDEKFQKEFDNIVQGFYGFAKRHNYISQEQMNNTSHTNLLKNAINLMNTL</sequence>
<protein>
    <submittedName>
        <fullName evidence="4">Putative MSP7-like protein</fullName>
    </submittedName>
</protein>
<dbReference type="VEuPathDB" id="PlasmoDB:PKA1H_120070600"/>
<dbReference type="Proteomes" id="UP000195012">
    <property type="component" value="Unassembled WGS sequence"/>
</dbReference>
<accession>A0A1Y3DSX3</accession>
<feature type="chain" id="PRO_5011002440" evidence="2">
    <location>
        <begin position="26"/>
        <end position="416"/>
    </location>
</feature>